<dbReference type="GO" id="GO:0009086">
    <property type="term" value="P:methionine biosynthetic process"/>
    <property type="evidence" value="ECO:0007669"/>
    <property type="project" value="UniProtKB-KW"/>
</dbReference>
<dbReference type="PROSITE" id="PS51371">
    <property type="entry name" value="CBS"/>
    <property type="match status" value="1"/>
</dbReference>
<gene>
    <name evidence="7" type="ordered locus">Metho_0919</name>
</gene>
<dbReference type="InterPro" id="IPR000644">
    <property type="entry name" value="CBS_dom"/>
</dbReference>
<evidence type="ECO:0000313" key="8">
    <source>
        <dbReference type="Proteomes" id="UP000010866"/>
    </source>
</evidence>
<dbReference type="HOGENOM" id="CLU_116133_0_0_2"/>
<dbReference type="STRING" id="867904.Metho_0919"/>
<dbReference type="PROSITE" id="PS50943">
    <property type="entry name" value="HTH_CROC1"/>
    <property type="match status" value="1"/>
</dbReference>
<dbReference type="InterPro" id="IPR046342">
    <property type="entry name" value="CBS_dom_sf"/>
</dbReference>
<reference evidence="8" key="1">
    <citation type="submission" date="2012-02" db="EMBL/GenBank/DDBJ databases">
        <title>Complete sequence of chromosome of Methanomethylovorans hollandica DSM 15978.</title>
        <authorList>
            <person name="Lucas S."/>
            <person name="Copeland A."/>
            <person name="Lapidus A."/>
            <person name="Glavina del Rio T."/>
            <person name="Dalin E."/>
            <person name="Tice H."/>
            <person name="Bruce D."/>
            <person name="Goodwin L."/>
            <person name="Pitluck S."/>
            <person name="Peters L."/>
            <person name="Mikhailova N."/>
            <person name="Held B."/>
            <person name="Kyrpides N."/>
            <person name="Mavromatis K."/>
            <person name="Ivanova N."/>
            <person name="Brettin T."/>
            <person name="Detter J.C."/>
            <person name="Han C."/>
            <person name="Larimer F."/>
            <person name="Land M."/>
            <person name="Hauser L."/>
            <person name="Markowitz V."/>
            <person name="Cheng J.-F."/>
            <person name="Hugenholtz P."/>
            <person name="Woyke T."/>
            <person name="Wu D."/>
            <person name="Spring S."/>
            <person name="Schroeder M."/>
            <person name="Brambilla E."/>
            <person name="Klenk H.-P."/>
            <person name="Eisen J.A."/>
        </authorList>
    </citation>
    <scope>NUCLEOTIDE SEQUENCE [LARGE SCALE GENOMIC DNA]</scope>
    <source>
        <strain evidence="8">DSM 15978 / NBRC 107637 / DMS1</strain>
    </source>
</reference>
<organism evidence="7 8">
    <name type="scientific">Methanomethylovorans hollandica (strain DSM 15978 / NBRC 107637 / DMS1)</name>
    <dbReference type="NCBI Taxonomy" id="867904"/>
    <lineage>
        <taxon>Archaea</taxon>
        <taxon>Methanobacteriati</taxon>
        <taxon>Methanobacteriota</taxon>
        <taxon>Stenosarchaea group</taxon>
        <taxon>Methanomicrobia</taxon>
        <taxon>Methanosarcinales</taxon>
        <taxon>Methanosarcinaceae</taxon>
        <taxon>Methanomethylovorans</taxon>
    </lineage>
</organism>
<dbReference type="AlphaFoldDB" id="L0KVJ9"/>
<dbReference type="Proteomes" id="UP000010866">
    <property type="component" value="Chromosome"/>
</dbReference>
<dbReference type="Pfam" id="PF00571">
    <property type="entry name" value="CBS"/>
    <property type="match status" value="2"/>
</dbReference>
<dbReference type="GeneID" id="14408293"/>
<keyword evidence="2 4" id="KW-0129">CBS domain</keyword>
<dbReference type="Gene3D" id="1.10.260.40">
    <property type="entry name" value="lambda repressor-like DNA-binding domains"/>
    <property type="match status" value="1"/>
</dbReference>
<dbReference type="InterPro" id="IPR051257">
    <property type="entry name" value="Diverse_CBS-Domain"/>
</dbReference>
<dbReference type="SUPFAM" id="SSF47413">
    <property type="entry name" value="lambda repressor-like DNA-binding domains"/>
    <property type="match status" value="1"/>
</dbReference>
<dbReference type="GO" id="GO:0003677">
    <property type="term" value="F:DNA binding"/>
    <property type="evidence" value="ECO:0007669"/>
    <property type="project" value="InterPro"/>
</dbReference>
<dbReference type="InterPro" id="IPR001387">
    <property type="entry name" value="Cro/C1-type_HTH"/>
</dbReference>
<sequence>MHLPTPDSIRQKRNELGLTQSELAKRAGVSQPLIARIEAGDVDPRLSALKRIFAAFDESENESQVVARNIMNTMVISISAEEPVDAAVKIMEENDISQIPVVENGVPIGSISEETIVRSMTDKKAMEVSKMKIRDLMGDTFPVISPGTHVKVVSHLLETTPAVIVLESGQIAGVVTKHDLMKLLRG</sequence>
<evidence type="ECO:0000259" key="6">
    <source>
        <dbReference type="PROSITE" id="PS51371"/>
    </source>
</evidence>
<evidence type="ECO:0000256" key="1">
    <source>
        <dbReference type="ARBA" id="ARBA00022605"/>
    </source>
</evidence>
<dbReference type="SUPFAM" id="SSF54631">
    <property type="entry name" value="CBS-domain pair"/>
    <property type="match status" value="1"/>
</dbReference>
<dbReference type="PANTHER" id="PTHR43080:SF4">
    <property type="entry name" value="CRO-LIKE PROTEIN"/>
    <property type="match status" value="1"/>
</dbReference>
<evidence type="ECO:0000256" key="4">
    <source>
        <dbReference type="PROSITE-ProRule" id="PRU00703"/>
    </source>
</evidence>
<dbReference type="CDD" id="cd00093">
    <property type="entry name" value="HTH_XRE"/>
    <property type="match status" value="1"/>
</dbReference>
<proteinExistence type="predicted"/>
<evidence type="ECO:0000256" key="3">
    <source>
        <dbReference type="ARBA" id="ARBA00023167"/>
    </source>
</evidence>
<keyword evidence="8" id="KW-1185">Reference proteome</keyword>
<protein>
    <submittedName>
        <fullName evidence="7">Putative transcriptional regulator with C-terminal CBS domains</fullName>
    </submittedName>
</protein>
<dbReference type="SMART" id="SM00530">
    <property type="entry name" value="HTH_XRE"/>
    <property type="match status" value="1"/>
</dbReference>
<name>L0KVJ9_METHD</name>
<dbReference type="EMBL" id="CP003362">
    <property type="protein sequence ID" value="AGB49161.1"/>
    <property type="molecule type" value="Genomic_DNA"/>
</dbReference>
<dbReference type="Gene3D" id="3.10.580.10">
    <property type="entry name" value="CBS-domain"/>
    <property type="match status" value="1"/>
</dbReference>
<feature type="domain" description="HTH cro/C1-type" evidence="5">
    <location>
        <begin position="9"/>
        <end position="63"/>
    </location>
</feature>
<keyword evidence="3" id="KW-0486">Methionine biosynthesis</keyword>
<evidence type="ECO:0000259" key="5">
    <source>
        <dbReference type="PROSITE" id="PS50943"/>
    </source>
</evidence>
<feature type="domain" description="CBS" evidence="6">
    <location>
        <begin position="71"/>
        <end position="126"/>
    </location>
</feature>
<keyword evidence="1" id="KW-0028">Amino-acid biosynthesis</keyword>
<evidence type="ECO:0000313" key="7">
    <source>
        <dbReference type="EMBL" id="AGB49161.1"/>
    </source>
</evidence>
<dbReference type="Pfam" id="PF01381">
    <property type="entry name" value="HTH_3"/>
    <property type="match status" value="1"/>
</dbReference>
<dbReference type="PIRSF" id="PIRSF037253">
    <property type="entry name" value="HTH_CBS_prd"/>
    <property type="match status" value="1"/>
</dbReference>
<dbReference type="SMART" id="SM00116">
    <property type="entry name" value="CBS"/>
    <property type="match status" value="2"/>
</dbReference>
<evidence type="ECO:0000256" key="2">
    <source>
        <dbReference type="ARBA" id="ARBA00023122"/>
    </source>
</evidence>
<dbReference type="KEGG" id="mhz:Metho_0919"/>
<dbReference type="InterPro" id="IPR017158">
    <property type="entry name" value="Tscrpt-reg_CBS-contain_prd"/>
</dbReference>
<dbReference type="PANTHER" id="PTHR43080">
    <property type="entry name" value="CBS DOMAIN-CONTAINING PROTEIN CBSX3, MITOCHONDRIAL"/>
    <property type="match status" value="1"/>
</dbReference>
<dbReference type="InterPro" id="IPR010982">
    <property type="entry name" value="Lambda_DNA-bd_dom_sf"/>
</dbReference>
<dbReference type="RefSeq" id="WP_015324328.1">
    <property type="nucleotide sequence ID" value="NC_019977.1"/>
</dbReference>
<accession>L0KVJ9</accession>
<dbReference type="OrthoDB" id="30763at2157"/>